<keyword evidence="5" id="KW-0521">NADP</keyword>
<feature type="domain" description="FAD/NAD(P)-binding" evidence="8">
    <location>
        <begin position="71"/>
        <end position="282"/>
    </location>
</feature>
<comment type="cofactor">
    <cofactor evidence="1">
        <name>FAD</name>
        <dbReference type="ChEBI" id="CHEBI:57692"/>
    </cofactor>
</comment>
<evidence type="ECO:0000256" key="7">
    <source>
        <dbReference type="ARBA" id="ARBA00023033"/>
    </source>
</evidence>
<gene>
    <name evidence="9" type="ORF">SAMN02982917_6980</name>
</gene>
<dbReference type="EMBL" id="FXAK01000009">
    <property type="protein sequence ID" value="SMF90146.1"/>
    <property type="molecule type" value="Genomic_DNA"/>
</dbReference>
<dbReference type="PANTHER" id="PTHR43098">
    <property type="entry name" value="L-ORNITHINE N(5)-MONOOXYGENASE-RELATED"/>
    <property type="match status" value="1"/>
</dbReference>
<keyword evidence="4" id="KW-0274">FAD</keyword>
<accession>A0A1X7HP47</accession>
<evidence type="ECO:0000256" key="6">
    <source>
        <dbReference type="ARBA" id="ARBA00023002"/>
    </source>
</evidence>
<keyword evidence="3" id="KW-0285">Flavoprotein</keyword>
<evidence type="ECO:0000256" key="1">
    <source>
        <dbReference type="ARBA" id="ARBA00001974"/>
    </source>
</evidence>
<dbReference type="SUPFAM" id="SSF51905">
    <property type="entry name" value="FAD/NAD(P)-binding domain"/>
    <property type="match status" value="1"/>
</dbReference>
<dbReference type="PRINTS" id="PR00411">
    <property type="entry name" value="PNDRDTASEI"/>
</dbReference>
<evidence type="ECO:0000313" key="10">
    <source>
        <dbReference type="Proteomes" id="UP000192936"/>
    </source>
</evidence>
<keyword evidence="7" id="KW-0503">Monooxygenase</keyword>
<name>A0A1X7HP47_9PROT</name>
<dbReference type="Pfam" id="PF07992">
    <property type="entry name" value="Pyr_redox_2"/>
    <property type="match status" value="1"/>
</dbReference>
<dbReference type="Gene3D" id="3.50.50.60">
    <property type="entry name" value="FAD/NAD(P)-binding domain"/>
    <property type="match status" value="2"/>
</dbReference>
<dbReference type="InterPro" id="IPR023753">
    <property type="entry name" value="FAD/NAD-binding_dom"/>
</dbReference>
<comment type="similarity">
    <text evidence="2">Belongs to the FAD-binding monooxygenase family.</text>
</comment>
<dbReference type="FunFam" id="3.50.50.60:FF:000341">
    <property type="entry name" value="Baeyer-Villiger monooxygenase"/>
    <property type="match status" value="1"/>
</dbReference>
<evidence type="ECO:0000259" key="8">
    <source>
        <dbReference type="Pfam" id="PF07992"/>
    </source>
</evidence>
<protein>
    <submittedName>
        <fullName evidence="9">Predicted flavoprotein CzcO associated with the cation diffusion facilitator CzcD</fullName>
    </submittedName>
</protein>
<dbReference type="AlphaFoldDB" id="A0A1X7HP47"/>
<dbReference type="PANTHER" id="PTHR43098:SF4">
    <property type="entry name" value="BLR3857 PROTEIN"/>
    <property type="match status" value="1"/>
</dbReference>
<sequence length="608" mass="68924">MAKNSITQMSQTGMDIDLEALRARYRDERDRRIRKEGIGQYVEASGDFGKYLEDPDADAVPPRDPLNDRVEVLIVGAGWSGMLAAARMRQAGIDDIRILDNGADFGGTWYWNRYPGVQCDIESYLYLPLLEETGYVPKEKYSYGKEIREHARRVGAHFGLYERAVFRTQLEELRWNEGDGYWDVSTNRGDRFQAKFVLMSCGSLNRPKLPGIPGILDFKGKSFHTSRWDYDYTGGDTTGNLDKLADKTVAVIGTGATGVQCTPYIADFARHLYIVQRTPVVVEPRGNRPTDPEWAKSLGPGWQERRRANFYALVSGIPQDVDLVQDGWTRIMKIVGGTLFKVQQSSEKTPEQLKLDMEIADAQKMNEVRARIDTVVQSREVAEALKPWFRFFCKRPTFNDRYLALFNRPNVTLLDTKGQGVERITEKGLVVSGKEYDVDCIVFATGFEVGTEYTRRAAVELYGRGGVSLTSHWADDYRTLHGVTSNGFPNLFFMGPTQGPGDVNFLYPAEVQAKYIANILKAAKQRQADIVEPTYKAVQSYVDHFREVALQNLDFQRECTPSYYNNEGAPSAYKGFLTQRYGGGLAKYRELVETWQTEGMDGMQFVRR</sequence>
<proteinExistence type="inferred from homology"/>
<evidence type="ECO:0000256" key="2">
    <source>
        <dbReference type="ARBA" id="ARBA00010139"/>
    </source>
</evidence>
<organism evidence="9 10">
    <name type="scientific">Azospirillum oryzae</name>
    <dbReference type="NCBI Taxonomy" id="286727"/>
    <lineage>
        <taxon>Bacteria</taxon>
        <taxon>Pseudomonadati</taxon>
        <taxon>Pseudomonadota</taxon>
        <taxon>Alphaproteobacteria</taxon>
        <taxon>Rhodospirillales</taxon>
        <taxon>Azospirillaceae</taxon>
        <taxon>Azospirillum</taxon>
    </lineage>
</organism>
<evidence type="ECO:0000256" key="3">
    <source>
        <dbReference type="ARBA" id="ARBA00022630"/>
    </source>
</evidence>
<dbReference type="InterPro" id="IPR050775">
    <property type="entry name" value="FAD-binding_Monooxygenases"/>
</dbReference>
<dbReference type="PRINTS" id="PR00368">
    <property type="entry name" value="FADPNR"/>
</dbReference>
<dbReference type="OrthoDB" id="312624at2"/>
<dbReference type="RefSeq" id="WP_085091741.1">
    <property type="nucleotide sequence ID" value="NZ_FXAK01000009.1"/>
</dbReference>
<dbReference type="Proteomes" id="UP000192936">
    <property type="component" value="Unassembled WGS sequence"/>
</dbReference>
<evidence type="ECO:0000256" key="4">
    <source>
        <dbReference type="ARBA" id="ARBA00022827"/>
    </source>
</evidence>
<dbReference type="GO" id="GO:0004497">
    <property type="term" value="F:monooxygenase activity"/>
    <property type="evidence" value="ECO:0007669"/>
    <property type="project" value="UniProtKB-KW"/>
</dbReference>
<reference evidence="9 10" key="1">
    <citation type="submission" date="2017-04" db="EMBL/GenBank/DDBJ databases">
        <authorList>
            <person name="Afonso C.L."/>
            <person name="Miller P.J."/>
            <person name="Scott M.A."/>
            <person name="Spackman E."/>
            <person name="Goraichik I."/>
            <person name="Dimitrov K.M."/>
            <person name="Suarez D.L."/>
            <person name="Swayne D.E."/>
        </authorList>
    </citation>
    <scope>NUCLEOTIDE SEQUENCE [LARGE SCALE GENOMIC DNA]</scope>
    <source>
        <strain evidence="9 10">A2P</strain>
    </source>
</reference>
<evidence type="ECO:0000256" key="5">
    <source>
        <dbReference type="ARBA" id="ARBA00022857"/>
    </source>
</evidence>
<dbReference type="InterPro" id="IPR036188">
    <property type="entry name" value="FAD/NAD-bd_sf"/>
</dbReference>
<evidence type="ECO:0000313" key="9">
    <source>
        <dbReference type="EMBL" id="SMF90146.1"/>
    </source>
</evidence>
<keyword evidence="6" id="KW-0560">Oxidoreductase</keyword>
<dbReference type="STRING" id="286727.SAMN02982917_6980"/>